<keyword evidence="3" id="KW-1003">Cell membrane</keyword>
<keyword evidence="4 7" id="KW-0812">Transmembrane</keyword>
<dbReference type="PANTHER" id="PTHR42709:SF6">
    <property type="entry name" value="UNDECAPRENYL PHOSPHATE TRANSPORTER A"/>
    <property type="match status" value="1"/>
</dbReference>
<name>A0AAF0BVP1_9ACTN</name>
<evidence type="ECO:0000256" key="7">
    <source>
        <dbReference type="SAM" id="Phobius"/>
    </source>
</evidence>
<sequence length="240" mass="26539">MIFAGLSDFLTGDLTDWVIDVIDRLGYLGVALLVALENVFPPIPSEVVLPAAGIHAKDGGSSVVGMIIAATIGSVVGAWVLYLGASWIGPDRLRALVVRRGRWIGVKEKDLDKAERWFDRHEERAVLICRCVPLVRSLVSIPAGIERMRPVPFTLYTALGSLVWNTALIMVGYAARQHWGTVQDVVGYVQYAVVLAILGALGWFVWRRIVRVRLHPEDADPELLPPDLEDQVTHHHTDQP</sequence>
<dbReference type="KEGG" id="ima:PO878_00770"/>
<dbReference type="AlphaFoldDB" id="A0AAF0BVP1"/>
<keyword evidence="10" id="KW-1185">Reference proteome</keyword>
<dbReference type="RefSeq" id="WP_272736775.1">
    <property type="nucleotide sequence ID" value="NZ_CP116942.1"/>
</dbReference>
<evidence type="ECO:0000256" key="1">
    <source>
        <dbReference type="ARBA" id="ARBA00004651"/>
    </source>
</evidence>
<feature type="transmembrane region" description="Helical" evidence="7">
    <location>
        <begin position="63"/>
        <end position="84"/>
    </location>
</feature>
<comment type="similarity">
    <text evidence="2">Belongs to the DedA family.</text>
</comment>
<feature type="transmembrane region" description="Helical" evidence="7">
    <location>
        <begin position="153"/>
        <end position="175"/>
    </location>
</feature>
<feature type="domain" description="VTT" evidence="8">
    <location>
        <begin position="43"/>
        <end position="173"/>
    </location>
</feature>
<comment type="subcellular location">
    <subcellularLocation>
        <location evidence="1">Cell membrane</location>
        <topology evidence="1">Multi-pass membrane protein</topology>
    </subcellularLocation>
</comment>
<reference evidence="9" key="1">
    <citation type="submission" date="2023-01" db="EMBL/GenBank/DDBJ databases">
        <title>The diversity of Class Acidimicrobiia in South China Sea sediment environments and the proposal of Iamia marina sp. nov., a novel species of the genus Iamia.</title>
        <authorList>
            <person name="He Y."/>
            <person name="Tian X."/>
        </authorList>
    </citation>
    <scope>NUCLEOTIDE SEQUENCE</scope>
    <source>
        <strain evidence="9">DSM 19957</strain>
    </source>
</reference>
<feature type="transmembrane region" description="Helical" evidence="7">
    <location>
        <begin position="187"/>
        <end position="206"/>
    </location>
</feature>
<dbReference type="Pfam" id="PF09335">
    <property type="entry name" value="VTT_dom"/>
    <property type="match status" value="1"/>
</dbReference>
<evidence type="ECO:0000256" key="4">
    <source>
        <dbReference type="ARBA" id="ARBA00022692"/>
    </source>
</evidence>
<gene>
    <name evidence="9" type="ORF">PO878_00770</name>
</gene>
<proteinExistence type="inferred from homology"/>
<evidence type="ECO:0000256" key="6">
    <source>
        <dbReference type="ARBA" id="ARBA00023136"/>
    </source>
</evidence>
<evidence type="ECO:0000259" key="8">
    <source>
        <dbReference type="Pfam" id="PF09335"/>
    </source>
</evidence>
<dbReference type="InterPro" id="IPR032816">
    <property type="entry name" value="VTT_dom"/>
</dbReference>
<evidence type="ECO:0000256" key="5">
    <source>
        <dbReference type="ARBA" id="ARBA00022989"/>
    </source>
</evidence>
<accession>A0AAF0BVP1</accession>
<dbReference type="Proteomes" id="UP001216390">
    <property type="component" value="Chromosome"/>
</dbReference>
<dbReference type="GO" id="GO:0005886">
    <property type="term" value="C:plasma membrane"/>
    <property type="evidence" value="ECO:0007669"/>
    <property type="project" value="UniProtKB-SubCell"/>
</dbReference>
<dbReference type="InterPro" id="IPR051311">
    <property type="entry name" value="DedA_domain"/>
</dbReference>
<dbReference type="PANTHER" id="PTHR42709">
    <property type="entry name" value="ALKALINE PHOSPHATASE LIKE PROTEIN"/>
    <property type="match status" value="1"/>
</dbReference>
<protein>
    <submittedName>
        <fullName evidence="9">DedA family protein</fullName>
    </submittedName>
</protein>
<evidence type="ECO:0000256" key="2">
    <source>
        <dbReference type="ARBA" id="ARBA00010792"/>
    </source>
</evidence>
<evidence type="ECO:0000313" key="10">
    <source>
        <dbReference type="Proteomes" id="UP001216390"/>
    </source>
</evidence>
<keyword evidence="6 7" id="KW-0472">Membrane</keyword>
<keyword evidence="5 7" id="KW-1133">Transmembrane helix</keyword>
<organism evidence="9 10">
    <name type="scientific">Iamia majanohamensis</name>
    <dbReference type="NCBI Taxonomy" id="467976"/>
    <lineage>
        <taxon>Bacteria</taxon>
        <taxon>Bacillati</taxon>
        <taxon>Actinomycetota</taxon>
        <taxon>Acidimicrobiia</taxon>
        <taxon>Acidimicrobiales</taxon>
        <taxon>Iamiaceae</taxon>
        <taxon>Iamia</taxon>
    </lineage>
</organism>
<evidence type="ECO:0000256" key="3">
    <source>
        <dbReference type="ARBA" id="ARBA00022475"/>
    </source>
</evidence>
<evidence type="ECO:0000313" key="9">
    <source>
        <dbReference type="EMBL" id="WCO67253.1"/>
    </source>
</evidence>
<dbReference type="EMBL" id="CP116942">
    <property type="protein sequence ID" value="WCO67253.1"/>
    <property type="molecule type" value="Genomic_DNA"/>
</dbReference>